<keyword evidence="3" id="KW-1185">Reference proteome</keyword>
<name>A0A0P6JYR6_9CRUS</name>
<protein>
    <submittedName>
        <fullName evidence="1">Uncharacterized protein</fullName>
    </submittedName>
</protein>
<evidence type="ECO:0000313" key="1">
    <source>
        <dbReference type="EMBL" id="JAN91580.1"/>
    </source>
</evidence>
<dbReference type="Proteomes" id="UP000076858">
    <property type="component" value="Unassembled WGS sequence"/>
</dbReference>
<gene>
    <name evidence="2" type="ORF">APZ42_033686</name>
</gene>
<reference evidence="1" key="1">
    <citation type="submission" date="2015-10" db="EMBL/GenBank/DDBJ databases">
        <title>EvidentialGene: Evidence-directed Construction of Complete mRNA Transcriptomes without Genomes.</title>
        <authorList>
            <person name="Gilbert D.G."/>
        </authorList>
    </citation>
    <scope>NUCLEOTIDE SEQUENCE</scope>
</reference>
<accession>A0A0P6JYR6</accession>
<dbReference type="EMBL" id="GDIQ01003157">
    <property type="protein sequence ID" value="JAN91580.1"/>
    <property type="molecule type" value="Transcribed_RNA"/>
</dbReference>
<dbReference type="AlphaFoldDB" id="A0A0P6JYR6"/>
<evidence type="ECO:0000313" key="2">
    <source>
        <dbReference type="EMBL" id="KZS03504.1"/>
    </source>
</evidence>
<proteinExistence type="predicted"/>
<sequence length="73" mass="8153">MQRNGIARPGYTGKPARLKHLDFYRSSKRVKECKCATVSFICFSGVLSDAGLVSVKRSHAKRLAIHVPQTSYK</sequence>
<reference evidence="2 3" key="2">
    <citation type="submission" date="2016-03" db="EMBL/GenBank/DDBJ databases">
        <title>EvidentialGene: Evidence-directed Construction of Genes on Genomes.</title>
        <authorList>
            <person name="Gilbert D.G."/>
            <person name="Choi J.-H."/>
            <person name="Mockaitis K."/>
            <person name="Colbourne J."/>
            <person name="Pfrender M."/>
        </authorList>
    </citation>
    <scope>NUCLEOTIDE SEQUENCE [LARGE SCALE GENOMIC DNA]</scope>
    <source>
        <strain evidence="2 3">Xinb3</strain>
        <tissue evidence="2">Complete organism</tissue>
    </source>
</reference>
<evidence type="ECO:0000313" key="3">
    <source>
        <dbReference type="Proteomes" id="UP000076858"/>
    </source>
</evidence>
<dbReference type="EMBL" id="LRGB01003257">
    <property type="protein sequence ID" value="KZS03504.1"/>
    <property type="molecule type" value="Genomic_DNA"/>
</dbReference>
<organism evidence="1">
    <name type="scientific">Daphnia magna</name>
    <dbReference type="NCBI Taxonomy" id="35525"/>
    <lineage>
        <taxon>Eukaryota</taxon>
        <taxon>Metazoa</taxon>
        <taxon>Ecdysozoa</taxon>
        <taxon>Arthropoda</taxon>
        <taxon>Crustacea</taxon>
        <taxon>Branchiopoda</taxon>
        <taxon>Diplostraca</taxon>
        <taxon>Cladocera</taxon>
        <taxon>Anomopoda</taxon>
        <taxon>Daphniidae</taxon>
        <taxon>Daphnia</taxon>
    </lineage>
</organism>